<dbReference type="Proteomes" id="UP000746503">
    <property type="component" value="Unassembled WGS sequence"/>
</dbReference>
<dbReference type="RefSeq" id="WP_167931403.1">
    <property type="nucleotide sequence ID" value="NZ_JAAVJB010000003.1"/>
</dbReference>
<dbReference type="InterPro" id="IPR008634">
    <property type="entry name" value="Gas-vesicle_GvpO"/>
</dbReference>
<comment type="caution">
    <text evidence="1">The sequence shown here is derived from an EMBL/GenBank/DDBJ whole genome shotgun (WGS) entry which is preliminary data.</text>
</comment>
<sequence>MTESEKSGGRLPVSQIVQQAASELAMLLDRQAQSVSSVRRTDDGWTAQVEVLELERVPPTTSVMASYRVDLDHQGLLLEYEMVRRYSRGEVERRR</sequence>
<dbReference type="EMBL" id="JAAVJB010000003">
    <property type="protein sequence ID" value="NJP64880.1"/>
    <property type="molecule type" value="Genomic_DNA"/>
</dbReference>
<proteinExistence type="predicted"/>
<dbReference type="Pfam" id="PF05800">
    <property type="entry name" value="GvpO"/>
    <property type="match status" value="1"/>
</dbReference>
<gene>
    <name evidence="1" type="ORF">HCJ92_00905</name>
</gene>
<evidence type="ECO:0000313" key="2">
    <source>
        <dbReference type="Proteomes" id="UP000746503"/>
    </source>
</evidence>
<accession>A0ABX1AKU0</accession>
<keyword evidence="2" id="KW-1185">Reference proteome</keyword>
<dbReference type="PIRSF" id="PIRSF028743">
    <property type="entry name" value="GvpO_protein"/>
    <property type="match status" value="1"/>
</dbReference>
<protein>
    <submittedName>
        <fullName evidence="1">Gas vesicle protein</fullName>
    </submittedName>
</protein>
<evidence type="ECO:0000313" key="1">
    <source>
        <dbReference type="EMBL" id="NJP64880.1"/>
    </source>
</evidence>
<name>A0ABX1AKU0_9ACTN</name>
<reference evidence="1 2" key="1">
    <citation type="submission" date="2020-03" db="EMBL/GenBank/DDBJ databases">
        <title>Draft genome of Streptomyces sp. ventii, isolated from the Axial Seamount in the Pacific Ocean, and resequencing of the two type strains Streptomyces lonarensis strain NCL 716 and Streptomyces bohaiensis strain 11A07.</title>
        <authorList>
            <person name="Loughran R.M."/>
            <person name="Pfannmuller K.M."/>
            <person name="Wasson B.J."/>
            <person name="Deadmond M.C."/>
            <person name="Paddock B.E."/>
            <person name="Koyack M.J."/>
            <person name="Gallegos D.A."/>
            <person name="Mitchell E.A."/>
            <person name="Ushijima B."/>
            <person name="Saw J.H."/>
            <person name="Mcphail K.L."/>
            <person name="Videau P."/>
        </authorList>
    </citation>
    <scope>NUCLEOTIDE SEQUENCE [LARGE SCALE GENOMIC DNA]</scope>
    <source>
        <strain evidence="2">5675061</strain>
    </source>
</reference>
<organism evidence="1 2">
    <name type="scientific">Streptomyces spiramenti</name>
    <dbReference type="NCBI Taxonomy" id="2720606"/>
    <lineage>
        <taxon>Bacteria</taxon>
        <taxon>Bacillati</taxon>
        <taxon>Actinomycetota</taxon>
        <taxon>Actinomycetes</taxon>
        <taxon>Kitasatosporales</taxon>
        <taxon>Streptomycetaceae</taxon>
        <taxon>Streptomyces</taxon>
    </lineage>
</organism>